<accession>A0A2B4R7T7</accession>
<gene>
    <name evidence="3" type="ORF">AWC38_SpisGene21446</name>
</gene>
<comment type="caution">
    <text evidence="3">The sequence shown here is derived from an EMBL/GenBank/DDBJ whole genome shotgun (WGS) entry which is preliminary data.</text>
</comment>
<feature type="domain" description="Transposase Helix-turn-helix" evidence="2">
    <location>
        <begin position="180"/>
        <end position="224"/>
    </location>
</feature>
<dbReference type="Pfam" id="PF13613">
    <property type="entry name" value="HTH_Tnp_4"/>
    <property type="match status" value="1"/>
</dbReference>
<organism evidence="3 4">
    <name type="scientific">Stylophora pistillata</name>
    <name type="common">Smooth cauliflower coral</name>
    <dbReference type="NCBI Taxonomy" id="50429"/>
    <lineage>
        <taxon>Eukaryota</taxon>
        <taxon>Metazoa</taxon>
        <taxon>Cnidaria</taxon>
        <taxon>Anthozoa</taxon>
        <taxon>Hexacorallia</taxon>
        <taxon>Scleractinia</taxon>
        <taxon>Astrocoeniina</taxon>
        <taxon>Pocilloporidae</taxon>
        <taxon>Stylophora</taxon>
    </lineage>
</organism>
<keyword evidence="4" id="KW-1185">Reference proteome</keyword>
<dbReference type="AlphaFoldDB" id="A0A2B4R7T7"/>
<dbReference type="Proteomes" id="UP000225706">
    <property type="component" value="Unassembled WGS sequence"/>
</dbReference>
<name>A0A2B4R7T7_STYPI</name>
<dbReference type="InterPro" id="IPR027805">
    <property type="entry name" value="Transposase_HTH_dom"/>
</dbReference>
<evidence type="ECO:0000313" key="3">
    <source>
        <dbReference type="EMBL" id="PFX14394.1"/>
    </source>
</evidence>
<evidence type="ECO:0000259" key="2">
    <source>
        <dbReference type="Pfam" id="PF13613"/>
    </source>
</evidence>
<sequence>MLVSRSRFYIQGRLTDKSTTKAIWTMGISTHEKSSSTETHDNVDVDMEENQQPEISSESSEIDVLREQLKALELELKSAKDEYSQFKICAQLEIQKANLATKQARDEIEKQEVTLKIYKFGVQRFTRDSSSIKFYTGFPTYEHLIAFYEFFKPSAENMTYCYASGVLDSRPSSLSMLLIDECCMCLVRIRLGLFQQDLAFCFNLHPSSVSRKLTTWINYLYFLLASQSIWPTREQINNSMSDEFLKLYPNTRVIIDCTELYVQTPSSLLLQ</sequence>
<evidence type="ECO:0000256" key="1">
    <source>
        <dbReference type="SAM" id="Coils"/>
    </source>
</evidence>
<dbReference type="OrthoDB" id="5986010at2759"/>
<reference evidence="4" key="1">
    <citation type="journal article" date="2017" name="bioRxiv">
        <title>Comparative analysis of the genomes of Stylophora pistillata and Acropora digitifera provides evidence for extensive differences between species of corals.</title>
        <authorList>
            <person name="Voolstra C.R."/>
            <person name="Li Y."/>
            <person name="Liew Y.J."/>
            <person name="Baumgarten S."/>
            <person name="Zoccola D."/>
            <person name="Flot J.-F."/>
            <person name="Tambutte S."/>
            <person name="Allemand D."/>
            <person name="Aranda M."/>
        </authorList>
    </citation>
    <scope>NUCLEOTIDE SEQUENCE [LARGE SCALE GENOMIC DNA]</scope>
</reference>
<keyword evidence="1" id="KW-0175">Coiled coil</keyword>
<feature type="coiled-coil region" evidence="1">
    <location>
        <begin position="55"/>
        <end position="114"/>
    </location>
</feature>
<dbReference type="PANTHER" id="PTHR23080:SF133">
    <property type="entry name" value="SI:CH211-262I1.5-RELATED"/>
    <property type="match status" value="1"/>
</dbReference>
<dbReference type="PANTHER" id="PTHR23080">
    <property type="entry name" value="THAP DOMAIN PROTEIN"/>
    <property type="match status" value="1"/>
</dbReference>
<proteinExistence type="predicted"/>
<protein>
    <recommendedName>
        <fullName evidence="2">Transposase Helix-turn-helix domain-containing protein</fullName>
    </recommendedName>
</protein>
<dbReference type="EMBL" id="LSMT01000786">
    <property type="protein sequence ID" value="PFX14394.1"/>
    <property type="molecule type" value="Genomic_DNA"/>
</dbReference>
<evidence type="ECO:0000313" key="4">
    <source>
        <dbReference type="Proteomes" id="UP000225706"/>
    </source>
</evidence>
<dbReference type="STRING" id="50429.A0A2B4R7T7"/>